<dbReference type="EMBL" id="SNRW01029595">
    <property type="protein sequence ID" value="KAA6358617.1"/>
    <property type="molecule type" value="Genomic_DNA"/>
</dbReference>
<evidence type="ECO:0000256" key="1">
    <source>
        <dbReference type="SAM" id="MobiDB-lite"/>
    </source>
</evidence>
<feature type="region of interest" description="Disordered" evidence="1">
    <location>
        <begin position="1"/>
        <end position="41"/>
    </location>
</feature>
<organism evidence="3 4">
    <name type="scientific">Streblomastix strix</name>
    <dbReference type="NCBI Taxonomy" id="222440"/>
    <lineage>
        <taxon>Eukaryota</taxon>
        <taxon>Metamonada</taxon>
        <taxon>Preaxostyla</taxon>
        <taxon>Oxymonadida</taxon>
        <taxon>Streblomastigidae</taxon>
        <taxon>Streblomastix</taxon>
    </lineage>
</organism>
<dbReference type="InterPro" id="IPR001394">
    <property type="entry name" value="Peptidase_C19_UCH"/>
</dbReference>
<dbReference type="InterPro" id="IPR038765">
    <property type="entry name" value="Papain-like_cys_pep_sf"/>
</dbReference>
<dbReference type="InterPro" id="IPR028889">
    <property type="entry name" value="USP"/>
</dbReference>
<dbReference type="Gene3D" id="3.90.70.10">
    <property type="entry name" value="Cysteine proteinases"/>
    <property type="match status" value="1"/>
</dbReference>
<evidence type="ECO:0000313" key="4">
    <source>
        <dbReference type="Proteomes" id="UP000324800"/>
    </source>
</evidence>
<dbReference type="PROSITE" id="PS50235">
    <property type="entry name" value="USP_3"/>
    <property type="match status" value="1"/>
</dbReference>
<dbReference type="GO" id="GO:0016579">
    <property type="term" value="P:protein deubiquitination"/>
    <property type="evidence" value="ECO:0007669"/>
    <property type="project" value="InterPro"/>
</dbReference>
<comment type="caution">
    <text evidence="3">The sequence shown here is derived from an EMBL/GenBank/DDBJ whole genome shotgun (WGS) entry which is preliminary data.</text>
</comment>
<dbReference type="GO" id="GO:0005634">
    <property type="term" value="C:nucleus"/>
    <property type="evidence" value="ECO:0007669"/>
    <property type="project" value="TreeGrafter"/>
</dbReference>
<protein>
    <recommendedName>
        <fullName evidence="2">USP domain-containing protein</fullName>
    </recommendedName>
</protein>
<dbReference type="AlphaFoldDB" id="A0A5J4TK36"/>
<sequence>MKQLEKVSENEAQQSKQDEDEDEDGNQGLNKDKGSNINIKKVKDKKKEKDLNLNLNQVIEYEYDQDWDNEWQQFGGCPQYSLFGLVVHKGSLSKGHYTSYFRLGGSDQTCWYIANDGDVHTVNLSDVMSSQAYILFYEQIRRKKKRMIDVK</sequence>
<proteinExistence type="predicted"/>
<dbReference type="Proteomes" id="UP000324800">
    <property type="component" value="Unassembled WGS sequence"/>
</dbReference>
<evidence type="ECO:0000313" key="3">
    <source>
        <dbReference type="EMBL" id="KAA6358617.1"/>
    </source>
</evidence>
<dbReference type="GO" id="GO:0005829">
    <property type="term" value="C:cytosol"/>
    <property type="evidence" value="ECO:0007669"/>
    <property type="project" value="TreeGrafter"/>
</dbReference>
<accession>A0A5J4TK36</accession>
<feature type="domain" description="USP" evidence="2">
    <location>
        <begin position="1"/>
        <end position="140"/>
    </location>
</feature>
<dbReference type="OrthoDB" id="2020758at2759"/>
<dbReference type="GO" id="GO:0004843">
    <property type="term" value="F:cysteine-type deubiquitinase activity"/>
    <property type="evidence" value="ECO:0007669"/>
    <property type="project" value="InterPro"/>
</dbReference>
<dbReference type="SUPFAM" id="SSF54001">
    <property type="entry name" value="Cysteine proteinases"/>
    <property type="match status" value="1"/>
</dbReference>
<dbReference type="PANTHER" id="PTHR24006">
    <property type="entry name" value="UBIQUITIN CARBOXYL-TERMINAL HYDROLASE"/>
    <property type="match status" value="1"/>
</dbReference>
<gene>
    <name evidence="3" type="ORF">EZS28_045856</name>
</gene>
<name>A0A5J4TK36_9EUKA</name>
<dbReference type="InterPro" id="IPR018200">
    <property type="entry name" value="USP_CS"/>
</dbReference>
<dbReference type="Pfam" id="PF00443">
    <property type="entry name" value="UCH"/>
    <property type="match status" value="1"/>
</dbReference>
<evidence type="ECO:0000259" key="2">
    <source>
        <dbReference type="PROSITE" id="PS50235"/>
    </source>
</evidence>
<dbReference type="InterPro" id="IPR050164">
    <property type="entry name" value="Peptidase_C19"/>
</dbReference>
<dbReference type="PROSITE" id="PS00973">
    <property type="entry name" value="USP_2"/>
    <property type="match status" value="1"/>
</dbReference>
<reference evidence="3 4" key="1">
    <citation type="submission" date="2019-03" db="EMBL/GenBank/DDBJ databases">
        <title>Single cell metagenomics reveals metabolic interactions within the superorganism composed of flagellate Streblomastix strix and complex community of Bacteroidetes bacteria on its surface.</title>
        <authorList>
            <person name="Treitli S.C."/>
            <person name="Kolisko M."/>
            <person name="Husnik F."/>
            <person name="Keeling P."/>
            <person name="Hampl V."/>
        </authorList>
    </citation>
    <scope>NUCLEOTIDE SEQUENCE [LARGE SCALE GENOMIC DNA]</scope>
    <source>
        <strain evidence="3">ST1C</strain>
    </source>
</reference>